<proteinExistence type="predicted"/>
<feature type="chain" id="PRO_5046081718" description="Outer membrane protein beta-barrel domain-containing protein" evidence="1">
    <location>
        <begin position="32"/>
        <end position="247"/>
    </location>
</feature>
<evidence type="ECO:0008006" key="4">
    <source>
        <dbReference type="Google" id="ProtNLM"/>
    </source>
</evidence>
<dbReference type="RefSeq" id="WP_346580334.1">
    <property type="nucleotide sequence ID" value="NZ_JBDJNQ010000001.1"/>
</dbReference>
<dbReference type="Proteomes" id="UP001409291">
    <property type="component" value="Unassembled WGS sequence"/>
</dbReference>
<keyword evidence="1" id="KW-0732">Signal</keyword>
<sequence length="247" mass="27306">MIYKSLPYSIPAVVLLLLSSCSSMYMPNVPAAPMFKDAGEVYISGNINLKGNISASGGVAVSDHIGVIANGSYVDRKDSPTDFAQKMGELGIGYFTTFGQRRNRILEVYAGYGMGVVNELDTRTSTAGPAVVESRDMDFNKIFVQVNYSSTKREKIRLFGGDRALNYGTILRLSHVNMTDFKINQLNANKEQNVLIEPVFYTRMEVGRGWQIQYMTGMNFGLMSNDYLKAGHPINSLGILYKFGGKN</sequence>
<keyword evidence="3" id="KW-1185">Reference proteome</keyword>
<dbReference type="EMBL" id="JBDJNQ010000001">
    <property type="protein sequence ID" value="MEN5375784.1"/>
    <property type="molecule type" value="Genomic_DNA"/>
</dbReference>
<protein>
    <recommendedName>
        <fullName evidence="4">Outer membrane protein beta-barrel domain-containing protein</fullName>
    </recommendedName>
</protein>
<name>A0ABV0BMR7_9SPHI</name>
<organism evidence="2 3">
    <name type="scientific">Sphingobacterium kitahiroshimense</name>
    <dbReference type="NCBI Taxonomy" id="470446"/>
    <lineage>
        <taxon>Bacteria</taxon>
        <taxon>Pseudomonadati</taxon>
        <taxon>Bacteroidota</taxon>
        <taxon>Sphingobacteriia</taxon>
        <taxon>Sphingobacteriales</taxon>
        <taxon>Sphingobacteriaceae</taxon>
        <taxon>Sphingobacterium</taxon>
    </lineage>
</organism>
<accession>A0ABV0BMR7</accession>
<feature type="signal peptide" evidence="1">
    <location>
        <begin position="1"/>
        <end position="31"/>
    </location>
</feature>
<evidence type="ECO:0000256" key="1">
    <source>
        <dbReference type="SAM" id="SignalP"/>
    </source>
</evidence>
<gene>
    <name evidence="2" type="ORF">ABE541_00755</name>
</gene>
<evidence type="ECO:0000313" key="3">
    <source>
        <dbReference type="Proteomes" id="UP001409291"/>
    </source>
</evidence>
<dbReference type="PROSITE" id="PS51257">
    <property type="entry name" value="PROKAR_LIPOPROTEIN"/>
    <property type="match status" value="1"/>
</dbReference>
<reference evidence="2 3" key="1">
    <citation type="submission" date="2024-04" db="EMBL/GenBank/DDBJ databases">
        <title>WGS of bacteria from Torrens River.</title>
        <authorList>
            <person name="Wyrsch E.R."/>
            <person name="Drigo B."/>
        </authorList>
    </citation>
    <scope>NUCLEOTIDE SEQUENCE [LARGE SCALE GENOMIC DNA]</scope>
    <source>
        <strain evidence="2 3">TWI391</strain>
    </source>
</reference>
<evidence type="ECO:0000313" key="2">
    <source>
        <dbReference type="EMBL" id="MEN5375784.1"/>
    </source>
</evidence>
<comment type="caution">
    <text evidence="2">The sequence shown here is derived from an EMBL/GenBank/DDBJ whole genome shotgun (WGS) entry which is preliminary data.</text>
</comment>